<organism evidence="2 3">
    <name type="scientific">Rhodovulum sulfidophilum</name>
    <name type="common">Rhodobacter sulfidophilus</name>
    <dbReference type="NCBI Taxonomy" id="35806"/>
    <lineage>
        <taxon>Bacteria</taxon>
        <taxon>Pseudomonadati</taxon>
        <taxon>Pseudomonadota</taxon>
        <taxon>Alphaproteobacteria</taxon>
        <taxon>Rhodobacterales</taxon>
        <taxon>Paracoccaceae</taxon>
        <taxon>Rhodovulum</taxon>
    </lineage>
</organism>
<gene>
    <name evidence="2" type="ORF">DI556_12890</name>
</gene>
<name>A0A2W5NE48_RHOSU</name>
<reference evidence="2 3" key="1">
    <citation type="submission" date="2017-08" db="EMBL/GenBank/DDBJ databases">
        <title>Infants hospitalized years apart are colonized by the same room-sourced microbial strains.</title>
        <authorList>
            <person name="Brooks B."/>
            <person name="Olm M.R."/>
            <person name="Firek B.A."/>
            <person name="Baker R."/>
            <person name="Thomas B.C."/>
            <person name="Morowitz M.J."/>
            <person name="Banfield J.F."/>
        </authorList>
    </citation>
    <scope>NUCLEOTIDE SEQUENCE [LARGE SCALE GENOMIC DNA]</scope>
    <source>
        <strain evidence="2">S2_005_002_R2_34</strain>
    </source>
</reference>
<protein>
    <submittedName>
        <fullName evidence="2">Uncharacterized protein</fullName>
    </submittedName>
</protein>
<dbReference type="Proteomes" id="UP000249185">
    <property type="component" value="Unassembled WGS sequence"/>
</dbReference>
<evidence type="ECO:0000256" key="1">
    <source>
        <dbReference type="SAM" id="Phobius"/>
    </source>
</evidence>
<dbReference type="EMBL" id="QFPW01000009">
    <property type="protein sequence ID" value="PZQ49035.1"/>
    <property type="molecule type" value="Genomic_DNA"/>
</dbReference>
<dbReference type="AlphaFoldDB" id="A0A2W5NE48"/>
<accession>A0A2W5NE48</accession>
<keyword evidence="1" id="KW-0812">Transmembrane</keyword>
<feature type="transmembrane region" description="Helical" evidence="1">
    <location>
        <begin position="71"/>
        <end position="89"/>
    </location>
</feature>
<evidence type="ECO:0000313" key="3">
    <source>
        <dbReference type="Proteomes" id="UP000249185"/>
    </source>
</evidence>
<proteinExistence type="predicted"/>
<feature type="transmembrane region" description="Helical" evidence="1">
    <location>
        <begin position="38"/>
        <end position="59"/>
    </location>
</feature>
<keyword evidence="1" id="KW-0472">Membrane</keyword>
<comment type="caution">
    <text evidence="2">The sequence shown here is derived from an EMBL/GenBank/DDBJ whole genome shotgun (WGS) entry which is preliminary data.</text>
</comment>
<evidence type="ECO:0000313" key="2">
    <source>
        <dbReference type="EMBL" id="PZQ49035.1"/>
    </source>
</evidence>
<sequence>MAATFRAALVYFAILFLIRVVGNVLRAYLFAPMIGHTLTALLEVPVVLVIAWVASRALINRFGMRRSLPQAAVMGTMTFVLLVVAEAALSTSLGDTLDQFLRAYGRAPGWLGLLSEITLAFFPAIQVALARSRHR</sequence>
<keyword evidence="1" id="KW-1133">Transmembrane helix</keyword>
<feature type="transmembrane region" description="Helical" evidence="1">
    <location>
        <begin position="109"/>
        <end position="130"/>
    </location>
</feature>